<dbReference type="InterPro" id="IPR029787">
    <property type="entry name" value="Nucleotide_cyclase"/>
</dbReference>
<dbReference type="PANTHER" id="PTHR35936:SF17">
    <property type="entry name" value="ARGININE-BINDING EXTRACELLULAR PROTEIN ARTP"/>
    <property type="match status" value="1"/>
</dbReference>
<keyword evidence="3" id="KW-0472">Membrane</keyword>
<evidence type="ECO:0000256" key="2">
    <source>
        <dbReference type="ARBA" id="ARBA00022729"/>
    </source>
</evidence>
<evidence type="ECO:0000313" key="5">
    <source>
        <dbReference type="EMBL" id="MDK9556238.1"/>
    </source>
</evidence>
<dbReference type="CDD" id="cd13708">
    <property type="entry name" value="PBP2_BvgS_like_1"/>
    <property type="match status" value="1"/>
</dbReference>
<evidence type="ECO:0000313" key="6">
    <source>
        <dbReference type="Proteomes" id="UP001223547"/>
    </source>
</evidence>
<dbReference type="InterPro" id="IPR043128">
    <property type="entry name" value="Rev_trsase/Diguanyl_cyclase"/>
</dbReference>
<gene>
    <name evidence="5" type="ORF">QQF73_01275</name>
</gene>
<dbReference type="Pfam" id="PF00990">
    <property type="entry name" value="GGDEF"/>
    <property type="match status" value="1"/>
</dbReference>
<keyword evidence="3" id="KW-0812">Transmembrane</keyword>
<dbReference type="InterPro" id="IPR001638">
    <property type="entry name" value="Solute-binding_3/MltF_N"/>
</dbReference>
<sequence>MSDWFAPRSNIIFIWLGLTILSALGLCVPRSTLSAEELASEDTVSVGIVADNKPYSFFEGRTTSGFSPDILKEIEANSGIKFEYRAGNWPELYEAFLDGRLDVIDAISYREDQTDRILFTEPYHIRQTFLMQDGTHPIGDVESLADLKDLTVGVVEDVYYRDLLVENGIDVRTYDSIPSLVRALAFQWVDVIMGPRLSLKYQANIAGLYFLSIAGPAPLGPKAQEDLRIGVRKDNPELFRRIQLGLKAIPESRKMELLQRWREFGGTSINETLNFKLTDEERLFISRLGPVRVGLMPDYAPFSFKAGGKLQGLSVDVLNRLADLTGLQVIPVSGAWSELVPMLRDGTIDVLGNMSLTEERQTFARFTEPYYLIPNVVFTRDGGLEYNGLESLSGYTVGISSDIYYETEVVQALGDSAKVFDSQEAMFQSLEHDRVDVVLAALPNGNFWIQELRIPGVRIAGELVFEDHPGEDLRFGVRASLAPLAEILDQALAAISPTEMRTIEDRWLGASAAEESLGPAKLSLSPDEQAWLDERDRNVSYCIDNDWMPLEGLDSSGEHEGLSAETFRLFSERGNIQFQLVKTDSWPESLEAVRERRCDMLALAMKTPERAQYLNFTTPYLQVPNIILGRIEAPFIENVGDLRNKRVGVVKDYAFSELLKYRYPGMQLVEVENETKGMKLLQDNELAGYVTTLATASYHMQELGLADLKVIGRIPADWSLSVASRSDEPVLHDIMQKLVDSLTPEERSGLESYWRNIKIEQSVDYRLVWQLVGIAIIGAALLFYWNRKLNRLNRQLASANDALARLSVTDDLTQLGNRSYFDREFRKSFQWCQRNRDGFAVAMVDADLFKSINDTFGHDAGDHCLKTLAEMMKRHFRRETDRLSRFGGEEFVIFTTYQDRREIIERLDRFRNAIADSPTVFSGQEIHLTVSIGLATGIPEPSDSPAAFLRLADQALYCAKENGRNRLEVRAIKQ</sequence>
<dbReference type="InterPro" id="IPR000160">
    <property type="entry name" value="GGDEF_dom"/>
</dbReference>
<dbReference type="Gene3D" id="3.30.70.270">
    <property type="match status" value="1"/>
</dbReference>
<organism evidence="5 6">
    <name type="scientific">Marinobacter albus</name>
    <dbReference type="NCBI Taxonomy" id="3030833"/>
    <lineage>
        <taxon>Bacteria</taxon>
        <taxon>Pseudomonadati</taxon>
        <taxon>Pseudomonadota</taxon>
        <taxon>Gammaproteobacteria</taxon>
        <taxon>Pseudomonadales</taxon>
        <taxon>Marinobacteraceae</taxon>
        <taxon>Marinobacter</taxon>
    </lineage>
</organism>
<name>A0ABT7H7A4_9GAMM</name>
<accession>A0ABT7H7A4</accession>
<evidence type="ECO:0000256" key="1">
    <source>
        <dbReference type="ARBA" id="ARBA00010333"/>
    </source>
</evidence>
<keyword evidence="3" id="KW-1133">Transmembrane helix</keyword>
<dbReference type="NCBIfam" id="TIGR00254">
    <property type="entry name" value="GGDEF"/>
    <property type="match status" value="1"/>
</dbReference>
<comment type="caution">
    <text evidence="5">The sequence shown here is derived from an EMBL/GenBank/DDBJ whole genome shotgun (WGS) entry which is preliminary data.</text>
</comment>
<evidence type="ECO:0000256" key="3">
    <source>
        <dbReference type="SAM" id="Phobius"/>
    </source>
</evidence>
<keyword evidence="2" id="KW-0732">Signal</keyword>
<protein>
    <submittedName>
        <fullName evidence="5">Transporter substrate-binding domain-containing protein</fullName>
    </submittedName>
</protein>
<dbReference type="CDD" id="cd01007">
    <property type="entry name" value="PBP2_BvgS_HisK_like"/>
    <property type="match status" value="2"/>
</dbReference>
<dbReference type="CDD" id="cd01949">
    <property type="entry name" value="GGDEF"/>
    <property type="match status" value="1"/>
</dbReference>
<dbReference type="SMART" id="SM00267">
    <property type="entry name" value="GGDEF"/>
    <property type="match status" value="1"/>
</dbReference>
<keyword evidence="6" id="KW-1185">Reference proteome</keyword>
<feature type="transmembrane region" description="Helical" evidence="3">
    <location>
        <begin position="767"/>
        <end position="785"/>
    </location>
</feature>
<feature type="domain" description="GGDEF" evidence="4">
    <location>
        <begin position="837"/>
        <end position="972"/>
    </location>
</feature>
<dbReference type="EMBL" id="JASSQD010000001">
    <property type="protein sequence ID" value="MDK9556238.1"/>
    <property type="molecule type" value="Genomic_DNA"/>
</dbReference>
<dbReference type="SMART" id="SM00062">
    <property type="entry name" value="PBPb"/>
    <property type="match status" value="3"/>
</dbReference>
<dbReference type="Proteomes" id="UP001223547">
    <property type="component" value="Unassembled WGS sequence"/>
</dbReference>
<dbReference type="SUPFAM" id="SSF55073">
    <property type="entry name" value="Nucleotide cyclase"/>
    <property type="match status" value="1"/>
</dbReference>
<dbReference type="Gene3D" id="3.40.190.10">
    <property type="entry name" value="Periplasmic binding protein-like II"/>
    <property type="match status" value="6"/>
</dbReference>
<dbReference type="SUPFAM" id="SSF53850">
    <property type="entry name" value="Periplasmic binding protein-like II"/>
    <property type="match status" value="3"/>
</dbReference>
<reference evidence="5 6" key="1">
    <citation type="submission" date="2023-05" db="EMBL/GenBank/DDBJ databases">
        <title>Marinobacter albus sp. nov., a marine bacterium isolated from sand in a coastal intertidal zone of huludao.</title>
        <authorList>
            <person name="Deng T."/>
        </authorList>
    </citation>
    <scope>NUCLEOTIDE SEQUENCE [LARGE SCALE GENOMIC DNA]</scope>
    <source>
        <strain evidence="5 6">M216</strain>
    </source>
</reference>
<dbReference type="RefSeq" id="WP_219867225.1">
    <property type="nucleotide sequence ID" value="NZ_JASSQD010000001.1"/>
</dbReference>
<comment type="similarity">
    <text evidence="1">Belongs to the bacterial solute-binding protein 3 family.</text>
</comment>
<proteinExistence type="inferred from homology"/>
<dbReference type="Pfam" id="PF00497">
    <property type="entry name" value="SBP_bac_3"/>
    <property type="match status" value="3"/>
</dbReference>
<dbReference type="PANTHER" id="PTHR35936">
    <property type="entry name" value="MEMBRANE-BOUND LYTIC MUREIN TRANSGLYCOSYLASE F"/>
    <property type="match status" value="1"/>
</dbReference>
<evidence type="ECO:0000259" key="4">
    <source>
        <dbReference type="PROSITE" id="PS50887"/>
    </source>
</evidence>
<dbReference type="PROSITE" id="PS50887">
    <property type="entry name" value="GGDEF"/>
    <property type="match status" value="1"/>
</dbReference>